<sequence>MIVYDLSAGGLLTLLHGTGSPLTKVSTVVPALLSMTIAVCAAEVKPFNAWLQTHIASSRVYFGAFAFLVGFVVVYRSQMAVKRFQIAQQNYGLMASRLTQLAIAIKCFSKTTGEDGAPCNTRLGRRQTVFRWIRLYHKVSIGRFLGKTLPDIISRGDDNLCTADEFDVILPTRYRSDIVMSWIEQVVLMYPDLFVAPPPLLSRIFSLADETNKYFHICANIAESPFPFPYLVITVLAVHFWLLATPVIIGGFLPGAGSLAAVLAFVSTWVLCSVNVAASMLENPFDGRCNDLPLRYLEHVFATDLDAIEFADLPRSLTRDLSRDVYGNTLNLAKEETEEEERRQMREREVNMTQRNGARSGSKSDHAIEIPAQDSEDGAVSLATSQRLANDGRTDNPRPSPLTKSRSAGPGPIEVKDVDATHPYTCRSIRPNMYVNYTKFATESLPCDRPSFWHSIVRFFRIPHQHLSTLDVLRDPHGNPAHIRRDTTHHVVHIA</sequence>
<evidence type="ECO:0000256" key="6">
    <source>
        <dbReference type="ARBA" id="ARBA00023136"/>
    </source>
</evidence>
<keyword evidence="4 8" id="KW-1133">Transmembrane helix</keyword>
<comment type="caution">
    <text evidence="9">The sequence shown here is derived from an EMBL/GenBank/DDBJ whole genome shotgun (WGS) entry which is preliminary data.</text>
</comment>
<evidence type="ECO:0000313" key="10">
    <source>
        <dbReference type="Proteomes" id="UP000241890"/>
    </source>
</evidence>
<comment type="subcellular location">
    <subcellularLocation>
        <location evidence="1">Membrane</location>
        <topology evidence="1">Multi-pass membrane protein</topology>
    </subcellularLocation>
</comment>
<dbReference type="GO" id="GO:0005254">
    <property type="term" value="F:chloride channel activity"/>
    <property type="evidence" value="ECO:0007669"/>
    <property type="project" value="InterPro"/>
</dbReference>
<feature type="transmembrane region" description="Helical" evidence="8">
    <location>
        <begin position="56"/>
        <end position="75"/>
    </location>
</feature>
<feature type="region of interest" description="Disordered" evidence="7">
    <location>
        <begin position="332"/>
        <end position="417"/>
    </location>
</feature>
<keyword evidence="5" id="KW-0406">Ion transport</keyword>
<feature type="compositionally biased region" description="Basic and acidic residues" evidence="7">
    <location>
        <begin position="340"/>
        <end position="350"/>
    </location>
</feature>
<dbReference type="AlphaFoldDB" id="A0A2R5G3R6"/>
<dbReference type="Pfam" id="PF25539">
    <property type="entry name" value="Bestrophin_2"/>
    <property type="match status" value="1"/>
</dbReference>
<keyword evidence="3 8" id="KW-0812">Transmembrane</keyword>
<gene>
    <name evidence="9" type="ORF">FCC1311_013922</name>
</gene>
<evidence type="ECO:0000256" key="7">
    <source>
        <dbReference type="SAM" id="MobiDB-lite"/>
    </source>
</evidence>
<keyword evidence="2" id="KW-0813">Transport</keyword>
<feature type="transmembrane region" description="Helical" evidence="8">
    <location>
        <begin position="259"/>
        <end position="278"/>
    </location>
</feature>
<evidence type="ECO:0000256" key="5">
    <source>
        <dbReference type="ARBA" id="ARBA00023065"/>
    </source>
</evidence>
<protein>
    <submittedName>
        <fullName evidence="9">Uncharacterized protein</fullName>
    </submittedName>
</protein>
<dbReference type="Proteomes" id="UP000241890">
    <property type="component" value="Unassembled WGS sequence"/>
</dbReference>
<organism evidence="9 10">
    <name type="scientific">Hondaea fermentalgiana</name>
    <dbReference type="NCBI Taxonomy" id="2315210"/>
    <lineage>
        <taxon>Eukaryota</taxon>
        <taxon>Sar</taxon>
        <taxon>Stramenopiles</taxon>
        <taxon>Bigyra</taxon>
        <taxon>Labyrinthulomycetes</taxon>
        <taxon>Thraustochytrida</taxon>
        <taxon>Thraustochytriidae</taxon>
        <taxon>Hondaea</taxon>
    </lineage>
</organism>
<feature type="compositionally biased region" description="Polar residues" evidence="7">
    <location>
        <begin position="351"/>
        <end position="361"/>
    </location>
</feature>
<dbReference type="GO" id="GO:0016020">
    <property type="term" value="C:membrane"/>
    <property type="evidence" value="ECO:0007669"/>
    <property type="project" value="UniProtKB-SubCell"/>
</dbReference>
<reference evidence="9 10" key="1">
    <citation type="submission" date="2017-12" db="EMBL/GenBank/DDBJ databases">
        <title>Sequencing, de novo assembly and annotation of complete genome of a new Thraustochytrid species, strain FCC1311.</title>
        <authorList>
            <person name="Sedici K."/>
            <person name="Godart F."/>
            <person name="Aiese Cigliano R."/>
            <person name="Sanseverino W."/>
            <person name="Barakat M."/>
            <person name="Ortet P."/>
            <person name="Marechal E."/>
            <person name="Cagnac O."/>
            <person name="Amato A."/>
        </authorList>
    </citation>
    <scope>NUCLEOTIDE SEQUENCE [LARGE SCALE GENOMIC DNA]</scope>
</reference>
<dbReference type="EMBL" id="BEYU01000012">
    <property type="protein sequence ID" value="GBG25175.1"/>
    <property type="molecule type" value="Genomic_DNA"/>
</dbReference>
<proteinExistence type="predicted"/>
<dbReference type="PANTHER" id="PTHR33281:SF20">
    <property type="match status" value="1"/>
</dbReference>
<evidence type="ECO:0000256" key="4">
    <source>
        <dbReference type="ARBA" id="ARBA00022989"/>
    </source>
</evidence>
<evidence type="ECO:0000256" key="3">
    <source>
        <dbReference type="ARBA" id="ARBA00022692"/>
    </source>
</evidence>
<accession>A0A2R5G3R6</accession>
<evidence type="ECO:0000313" key="9">
    <source>
        <dbReference type="EMBL" id="GBG25175.1"/>
    </source>
</evidence>
<evidence type="ECO:0000256" key="1">
    <source>
        <dbReference type="ARBA" id="ARBA00004141"/>
    </source>
</evidence>
<dbReference type="PANTHER" id="PTHR33281">
    <property type="entry name" value="UPF0187 PROTEIN YNEE"/>
    <property type="match status" value="1"/>
</dbReference>
<dbReference type="OrthoDB" id="41192at2759"/>
<keyword evidence="10" id="KW-1185">Reference proteome</keyword>
<keyword evidence="6 8" id="KW-0472">Membrane</keyword>
<evidence type="ECO:0000256" key="8">
    <source>
        <dbReference type="SAM" id="Phobius"/>
    </source>
</evidence>
<evidence type="ECO:0000256" key="2">
    <source>
        <dbReference type="ARBA" id="ARBA00022448"/>
    </source>
</evidence>
<feature type="transmembrane region" description="Helical" evidence="8">
    <location>
        <begin position="230"/>
        <end position="253"/>
    </location>
</feature>
<dbReference type="InterPro" id="IPR044669">
    <property type="entry name" value="YneE/VCCN1/2-like"/>
</dbReference>
<name>A0A2R5G3R6_9STRA</name>
<dbReference type="InParanoid" id="A0A2R5G3R6"/>